<dbReference type="InterPro" id="IPR041581">
    <property type="entry name" value="Glyoxalase_6"/>
</dbReference>
<gene>
    <name evidence="2" type="ORF">EGI15_07060</name>
</gene>
<dbReference type="InterPro" id="IPR029068">
    <property type="entry name" value="Glyas_Bleomycin-R_OHBP_Dase"/>
</dbReference>
<accession>A0ABX9X834</accession>
<dbReference type="InterPro" id="IPR037523">
    <property type="entry name" value="VOC_core"/>
</dbReference>
<dbReference type="RefSeq" id="WP_062669996.1">
    <property type="nucleotide sequence ID" value="NZ_JAKYXD010000001.1"/>
</dbReference>
<organism evidence="2 3">
    <name type="scientific">Chryseobacterium cucumeris</name>
    <dbReference type="NCBI Taxonomy" id="1813611"/>
    <lineage>
        <taxon>Bacteria</taxon>
        <taxon>Pseudomonadati</taxon>
        <taxon>Bacteroidota</taxon>
        <taxon>Flavobacteriia</taxon>
        <taxon>Flavobacteriales</taxon>
        <taxon>Weeksellaceae</taxon>
        <taxon>Chryseobacterium group</taxon>
        <taxon>Chryseobacterium</taxon>
    </lineage>
</organism>
<name>A0ABX9X834_9FLAO</name>
<keyword evidence="3" id="KW-1185">Reference proteome</keyword>
<protein>
    <submittedName>
        <fullName evidence="2">VOC family protein</fullName>
    </submittedName>
</protein>
<evidence type="ECO:0000313" key="3">
    <source>
        <dbReference type="Proteomes" id="UP000281899"/>
    </source>
</evidence>
<dbReference type="Proteomes" id="UP000281899">
    <property type="component" value="Unassembled WGS sequence"/>
</dbReference>
<dbReference type="EMBL" id="RJTW01000004">
    <property type="protein sequence ID" value="ROH94244.1"/>
    <property type="molecule type" value="Genomic_DNA"/>
</dbReference>
<dbReference type="PANTHER" id="PTHR35908">
    <property type="entry name" value="HYPOTHETICAL FUSION PROTEIN"/>
    <property type="match status" value="1"/>
</dbReference>
<comment type="caution">
    <text evidence="2">The sequence shown here is derived from an EMBL/GenBank/DDBJ whole genome shotgun (WGS) entry which is preliminary data.</text>
</comment>
<proteinExistence type="predicted"/>
<evidence type="ECO:0000259" key="1">
    <source>
        <dbReference type="PROSITE" id="PS51819"/>
    </source>
</evidence>
<dbReference type="CDD" id="cd06587">
    <property type="entry name" value="VOC"/>
    <property type="match status" value="1"/>
</dbReference>
<reference evidence="2 3" key="1">
    <citation type="submission" date="2018-11" db="EMBL/GenBank/DDBJ databases">
        <title>Proposal to divide the Flavobacteriaceae and reorganize its genera based on Amino Acid Identity values calculated from whole genome sequences.</title>
        <authorList>
            <person name="Nicholson A.C."/>
            <person name="Gulvik C.A."/>
            <person name="Whitney A.M."/>
            <person name="Humrighouse B.W."/>
            <person name="Bell M."/>
            <person name="Holmes B."/>
            <person name="Steigerwalt A."/>
            <person name="Villarma A."/>
            <person name="Sheth M."/>
            <person name="Batra D."/>
            <person name="Pryor J."/>
            <person name="Bernardet J.-F."/>
            <person name="Hugo C."/>
            <person name="Kampfer P."/>
            <person name="Newman J."/>
            <person name="Mcquiston J.R."/>
        </authorList>
    </citation>
    <scope>NUCLEOTIDE SEQUENCE [LARGE SCALE GENOMIC DNA]</scope>
    <source>
        <strain evidence="2 3">G0235</strain>
    </source>
</reference>
<dbReference type="SUPFAM" id="SSF54593">
    <property type="entry name" value="Glyoxalase/Bleomycin resistance protein/Dihydroxybiphenyl dioxygenase"/>
    <property type="match status" value="1"/>
</dbReference>
<dbReference type="GeneID" id="301712427"/>
<dbReference type="Pfam" id="PF18029">
    <property type="entry name" value="Glyoxalase_6"/>
    <property type="match status" value="1"/>
</dbReference>
<dbReference type="PROSITE" id="PS51819">
    <property type="entry name" value="VOC"/>
    <property type="match status" value="1"/>
</dbReference>
<feature type="domain" description="VOC" evidence="1">
    <location>
        <begin position="4"/>
        <end position="115"/>
    </location>
</feature>
<dbReference type="Gene3D" id="3.10.180.10">
    <property type="entry name" value="2,3-Dihydroxybiphenyl 1,2-Dioxygenase, domain 1"/>
    <property type="match status" value="1"/>
</dbReference>
<evidence type="ECO:0000313" key="2">
    <source>
        <dbReference type="EMBL" id="ROH94244.1"/>
    </source>
</evidence>
<dbReference type="PANTHER" id="PTHR35908:SF1">
    <property type="entry name" value="CONSERVED PROTEIN"/>
    <property type="match status" value="1"/>
</dbReference>
<sequence>MKLKILSIVWGVADLNRAIAFWCEALHYKIKNEPDVDFAILIPKEGDGMQLSLKLTSSEQPKRHHMDLITDNQRQEVERLLSIGAGKMPGWNYEDDADYVVLLDPEGNSFCVVQQNNDI</sequence>